<evidence type="ECO:0000313" key="1">
    <source>
        <dbReference type="EMBL" id="JAH26461.1"/>
    </source>
</evidence>
<dbReference type="EMBL" id="GBXM01082116">
    <property type="protein sequence ID" value="JAH26461.1"/>
    <property type="molecule type" value="Transcribed_RNA"/>
</dbReference>
<dbReference type="AlphaFoldDB" id="A0A0E9RBF0"/>
<reference evidence="1" key="1">
    <citation type="submission" date="2014-11" db="EMBL/GenBank/DDBJ databases">
        <authorList>
            <person name="Amaro Gonzalez C."/>
        </authorList>
    </citation>
    <scope>NUCLEOTIDE SEQUENCE</scope>
</reference>
<protein>
    <submittedName>
        <fullName evidence="1">Uncharacterized protein</fullName>
    </submittedName>
</protein>
<organism evidence="1">
    <name type="scientific">Anguilla anguilla</name>
    <name type="common">European freshwater eel</name>
    <name type="synonym">Muraena anguilla</name>
    <dbReference type="NCBI Taxonomy" id="7936"/>
    <lineage>
        <taxon>Eukaryota</taxon>
        <taxon>Metazoa</taxon>
        <taxon>Chordata</taxon>
        <taxon>Craniata</taxon>
        <taxon>Vertebrata</taxon>
        <taxon>Euteleostomi</taxon>
        <taxon>Actinopterygii</taxon>
        <taxon>Neopterygii</taxon>
        <taxon>Teleostei</taxon>
        <taxon>Anguilliformes</taxon>
        <taxon>Anguillidae</taxon>
        <taxon>Anguilla</taxon>
    </lineage>
</organism>
<name>A0A0E9RBF0_ANGAN</name>
<proteinExistence type="predicted"/>
<accession>A0A0E9RBF0</accession>
<reference evidence="1" key="2">
    <citation type="journal article" date="2015" name="Fish Shellfish Immunol.">
        <title>Early steps in the European eel (Anguilla anguilla)-Vibrio vulnificus interaction in the gills: Role of the RtxA13 toxin.</title>
        <authorList>
            <person name="Callol A."/>
            <person name="Pajuelo D."/>
            <person name="Ebbesson L."/>
            <person name="Teles M."/>
            <person name="MacKenzie S."/>
            <person name="Amaro C."/>
        </authorList>
    </citation>
    <scope>NUCLEOTIDE SEQUENCE</scope>
</reference>
<sequence length="46" mass="5166">MSVQTCWKGEPVHTTLQQNLNQNRHIVLAPGPYESPGHHICPATHH</sequence>